<accession>A0A3Q3VZ37</accession>
<dbReference type="GO" id="GO:0007173">
    <property type="term" value="P:epidermal growth factor receptor signaling pathway"/>
    <property type="evidence" value="ECO:0007669"/>
    <property type="project" value="TreeGrafter"/>
</dbReference>
<dbReference type="OMA" id="EDATYCM"/>
<dbReference type="Ensembl" id="ENSMMOT00000008847.1">
    <property type="protein sequence ID" value="ENSMMOP00000008691.1"/>
    <property type="gene ID" value="ENSMMOG00000006724.1"/>
</dbReference>
<dbReference type="GO" id="GO:0008284">
    <property type="term" value="P:positive regulation of cell population proliferation"/>
    <property type="evidence" value="ECO:0007669"/>
    <property type="project" value="TreeGrafter"/>
</dbReference>
<keyword evidence="1 3" id="KW-0245">EGF-like domain</keyword>
<dbReference type="GO" id="GO:0005154">
    <property type="term" value="F:epidermal growth factor receptor binding"/>
    <property type="evidence" value="ECO:0007669"/>
    <property type="project" value="TreeGrafter"/>
</dbReference>
<dbReference type="STRING" id="94237.ENSMMOP00000008691"/>
<evidence type="ECO:0000313" key="6">
    <source>
        <dbReference type="Ensembl" id="ENSMMOP00000008691.1"/>
    </source>
</evidence>
<feature type="transmembrane region" description="Helical" evidence="4">
    <location>
        <begin position="60"/>
        <end position="84"/>
    </location>
</feature>
<keyword evidence="4" id="KW-1133">Transmembrane helix</keyword>
<evidence type="ECO:0000256" key="3">
    <source>
        <dbReference type="PROSITE-ProRule" id="PRU00076"/>
    </source>
</evidence>
<evidence type="ECO:0000256" key="1">
    <source>
        <dbReference type="ARBA" id="ARBA00022536"/>
    </source>
</evidence>
<dbReference type="InterPro" id="IPR000742">
    <property type="entry name" value="EGF"/>
</dbReference>
<dbReference type="PANTHER" id="PTHR10740:SF15">
    <property type="entry name" value="EGF-LIKE DOMAIN-CONTAINING PROTEIN"/>
    <property type="match status" value="1"/>
</dbReference>
<dbReference type="GO" id="GO:0008083">
    <property type="term" value="F:growth factor activity"/>
    <property type="evidence" value="ECO:0007669"/>
    <property type="project" value="TreeGrafter"/>
</dbReference>
<evidence type="ECO:0000256" key="2">
    <source>
        <dbReference type="ARBA" id="ARBA00023157"/>
    </source>
</evidence>
<feature type="disulfide bond" evidence="3">
    <location>
        <begin position="17"/>
        <end position="34"/>
    </location>
</feature>
<dbReference type="SUPFAM" id="SSF57196">
    <property type="entry name" value="EGF/Laminin"/>
    <property type="match status" value="1"/>
</dbReference>
<dbReference type="PROSITE" id="PS00022">
    <property type="entry name" value="EGF_1"/>
    <property type="match status" value="1"/>
</dbReference>
<dbReference type="GO" id="GO:0005615">
    <property type="term" value="C:extracellular space"/>
    <property type="evidence" value="ECO:0007669"/>
    <property type="project" value="TreeGrafter"/>
</dbReference>
<protein>
    <recommendedName>
        <fullName evidence="5">EGF-like domain-containing protein</fullName>
    </recommendedName>
</protein>
<name>A0A3Q3VZ37_MOLML</name>
<sequence length="112" mass="12622">MMADHGELCDGQDATYCMNGGTCYKISSMNTLSCVCDDNYKGSRCEQFQLFSISTTAGQAGLIAAVVIVSLLSLVVLAIVIYYICNITMWTRLWALYQKKNQQQYWRVKPRV</sequence>
<proteinExistence type="predicted"/>
<keyword evidence="2 3" id="KW-1015">Disulfide bond</keyword>
<feature type="disulfide bond" evidence="3">
    <location>
        <begin position="36"/>
        <end position="45"/>
    </location>
</feature>
<evidence type="ECO:0000313" key="7">
    <source>
        <dbReference type="Proteomes" id="UP000261620"/>
    </source>
</evidence>
<evidence type="ECO:0000259" key="5">
    <source>
        <dbReference type="PROSITE" id="PS50026"/>
    </source>
</evidence>
<reference evidence="6" key="2">
    <citation type="submission" date="2025-09" db="UniProtKB">
        <authorList>
            <consortium name="Ensembl"/>
        </authorList>
    </citation>
    <scope>IDENTIFICATION</scope>
</reference>
<comment type="caution">
    <text evidence="3">Lacks conserved residue(s) required for the propagation of feature annotation.</text>
</comment>
<keyword evidence="4" id="KW-0472">Membrane</keyword>
<keyword evidence="4" id="KW-0812">Transmembrane</keyword>
<dbReference type="AlphaFoldDB" id="A0A3Q3VZ37"/>
<reference evidence="6" key="1">
    <citation type="submission" date="2025-08" db="UniProtKB">
        <authorList>
            <consortium name="Ensembl"/>
        </authorList>
    </citation>
    <scope>IDENTIFICATION</scope>
</reference>
<dbReference type="CDD" id="cd00054">
    <property type="entry name" value="EGF_CA"/>
    <property type="match status" value="1"/>
</dbReference>
<organism evidence="6 7">
    <name type="scientific">Mola mola</name>
    <name type="common">Ocean sunfish</name>
    <name type="synonym">Tetraodon mola</name>
    <dbReference type="NCBI Taxonomy" id="94237"/>
    <lineage>
        <taxon>Eukaryota</taxon>
        <taxon>Metazoa</taxon>
        <taxon>Chordata</taxon>
        <taxon>Craniata</taxon>
        <taxon>Vertebrata</taxon>
        <taxon>Euteleostomi</taxon>
        <taxon>Actinopterygii</taxon>
        <taxon>Neopterygii</taxon>
        <taxon>Teleostei</taxon>
        <taxon>Neoteleostei</taxon>
        <taxon>Acanthomorphata</taxon>
        <taxon>Eupercaria</taxon>
        <taxon>Tetraodontiformes</taxon>
        <taxon>Molidae</taxon>
        <taxon>Mola</taxon>
    </lineage>
</organism>
<keyword evidence="7" id="KW-1185">Reference proteome</keyword>
<evidence type="ECO:0000256" key="4">
    <source>
        <dbReference type="SAM" id="Phobius"/>
    </source>
</evidence>
<dbReference type="GO" id="GO:0045840">
    <property type="term" value="P:positive regulation of mitotic nuclear division"/>
    <property type="evidence" value="ECO:0007669"/>
    <property type="project" value="TreeGrafter"/>
</dbReference>
<dbReference type="Gene3D" id="2.10.25.10">
    <property type="entry name" value="Laminin"/>
    <property type="match status" value="1"/>
</dbReference>
<feature type="domain" description="EGF-like" evidence="5">
    <location>
        <begin position="5"/>
        <end position="46"/>
    </location>
</feature>
<dbReference type="Proteomes" id="UP000261620">
    <property type="component" value="Unplaced"/>
</dbReference>
<dbReference type="PROSITE" id="PS50026">
    <property type="entry name" value="EGF_3"/>
    <property type="match status" value="1"/>
</dbReference>
<dbReference type="PANTHER" id="PTHR10740">
    <property type="entry name" value="TRANSFORMING GROWTH FACTOR ALPHA"/>
    <property type="match status" value="1"/>
</dbReference>